<keyword evidence="16" id="KW-1185">Reference proteome</keyword>
<feature type="coiled-coil region" evidence="12">
    <location>
        <begin position="704"/>
        <end position="731"/>
    </location>
</feature>
<feature type="domain" description="C2H2-type" evidence="14">
    <location>
        <begin position="183"/>
        <end position="210"/>
    </location>
</feature>
<feature type="region of interest" description="Disordered" evidence="13">
    <location>
        <begin position="409"/>
        <end position="444"/>
    </location>
</feature>
<keyword evidence="5 11" id="KW-0863">Zinc-finger</keyword>
<dbReference type="PANTHER" id="PTHR14196:SF12">
    <property type="entry name" value="ZINC FINGER PROTEIN 208-LIKE"/>
    <property type="match status" value="1"/>
</dbReference>
<feature type="compositionally biased region" description="Basic and acidic residues" evidence="13">
    <location>
        <begin position="856"/>
        <end position="866"/>
    </location>
</feature>
<evidence type="ECO:0000256" key="6">
    <source>
        <dbReference type="ARBA" id="ARBA00022833"/>
    </source>
</evidence>
<dbReference type="Gene3D" id="3.30.160.60">
    <property type="entry name" value="Classic Zinc Finger"/>
    <property type="match status" value="7"/>
</dbReference>
<feature type="domain" description="C2H2-type" evidence="14">
    <location>
        <begin position="617"/>
        <end position="640"/>
    </location>
</feature>
<feature type="compositionally biased region" description="Polar residues" evidence="13">
    <location>
        <begin position="957"/>
        <end position="974"/>
    </location>
</feature>
<keyword evidence="6" id="KW-0862">Zinc</keyword>
<dbReference type="FunFam" id="3.30.160.60:FF:000688">
    <property type="entry name" value="zinc finger protein 197 isoform X1"/>
    <property type="match status" value="1"/>
</dbReference>
<dbReference type="SUPFAM" id="SSF57667">
    <property type="entry name" value="beta-beta-alpha zinc fingers"/>
    <property type="match status" value="4"/>
</dbReference>
<dbReference type="FunFam" id="3.30.160.60:FF:000339">
    <property type="entry name" value="zinc finger protein 300"/>
    <property type="match status" value="1"/>
</dbReference>
<dbReference type="GO" id="GO:0005634">
    <property type="term" value="C:nucleus"/>
    <property type="evidence" value="ECO:0007669"/>
    <property type="project" value="UniProtKB-SubCell"/>
</dbReference>
<evidence type="ECO:0000256" key="5">
    <source>
        <dbReference type="ARBA" id="ARBA00022771"/>
    </source>
</evidence>
<reference evidence="15" key="1">
    <citation type="submission" date="2023-03" db="EMBL/GenBank/DDBJ databases">
        <title>Electrophorus voltai genome.</title>
        <authorList>
            <person name="Bian C."/>
        </authorList>
    </citation>
    <scope>NUCLEOTIDE SEQUENCE</scope>
    <source>
        <strain evidence="15">CB-2022</strain>
        <tissue evidence="15">Muscle</tissue>
    </source>
</reference>
<evidence type="ECO:0000256" key="10">
    <source>
        <dbReference type="ARBA" id="ARBA00023242"/>
    </source>
</evidence>
<keyword evidence="3" id="KW-0479">Metal-binding</keyword>
<evidence type="ECO:0000256" key="1">
    <source>
        <dbReference type="ARBA" id="ARBA00004123"/>
    </source>
</evidence>
<feature type="domain" description="C2H2-type" evidence="14">
    <location>
        <begin position="155"/>
        <end position="182"/>
    </location>
</feature>
<dbReference type="FunFam" id="3.30.160.60:FF:000478">
    <property type="entry name" value="Zinc finger protein 133"/>
    <property type="match status" value="2"/>
</dbReference>
<keyword evidence="10" id="KW-0539">Nucleus</keyword>
<evidence type="ECO:0000256" key="3">
    <source>
        <dbReference type="ARBA" id="ARBA00022723"/>
    </source>
</evidence>
<dbReference type="AlphaFoldDB" id="A0AAD8Z3I5"/>
<accession>A0AAD8Z3I5</accession>
<organism evidence="15 16">
    <name type="scientific">Electrophorus voltai</name>
    <dbReference type="NCBI Taxonomy" id="2609070"/>
    <lineage>
        <taxon>Eukaryota</taxon>
        <taxon>Metazoa</taxon>
        <taxon>Chordata</taxon>
        <taxon>Craniata</taxon>
        <taxon>Vertebrata</taxon>
        <taxon>Euteleostomi</taxon>
        <taxon>Actinopterygii</taxon>
        <taxon>Neopterygii</taxon>
        <taxon>Teleostei</taxon>
        <taxon>Ostariophysi</taxon>
        <taxon>Gymnotiformes</taxon>
        <taxon>Gymnotoidei</taxon>
        <taxon>Gymnotidae</taxon>
        <taxon>Electrophorus</taxon>
    </lineage>
</organism>
<feature type="coiled-coil region" evidence="12">
    <location>
        <begin position="244"/>
        <end position="278"/>
    </location>
</feature>
<feature type="compositionally biased region" description="Low complexity" evidence="13">
    <location>
        <begin position="508"/>
        <end position="517"/>
    </location>
</feature>
<dbReference type="InterPro" id="IPR050717">
    <property type="entry name" value="C2H2-ZF_Transcription_Reg"/>
</dbReference>
<evidence type="ECO:0000313" key="16">
    <source>
        <dbReference type="Proteomes" id="UP001239994"/>
    </source>
</evidence>
<dbReference type="InterPro" id="IPR036236">
    <property type="entry name" value="Znf_C2H2_sf"/>
</dbReference>
<feature type="domain" description="C2H2-type" evidence="14">
    <location>
        <begin position="211"/>
        <end position="238"/>
    </location>
</feature>
<proteinExistence type="inferred from homology"/>
<evidence type="ECO:0000256" key="4">
    <source>
        <dbReference type="ARBA" id="ARBA00022737"/>
    </source>
</evidence>
<feature type="domain" description="C2H2-type" evidence="14">
    <location>
        <begin position="1020"/>
        <end position="1047"/>
    </location>
</feature>
<dbReference type="InterPro" id="IPR013087">
    <property type="entry name" value="Znf_C2H2_type"/>
</dbReference>
<evidence type="ECO:0000256" key="8">
    <source>
        <dbReference type="ARBA" id="ARBA00023125"/>
    </source>
</evidence>
<gene>
    <name evidence="15" type="ORF">P4O66_014719</name>
</gene>
<dbReference type="PROSITE" id="PS00028">
    <property type="entry name" value="ZINC_FINGER_C2H2_1"/>
    <property type="match status" value="7"/>
</dbReference>
<name>A0AAD8Z3I5_9TELE</name>
<dbReference type="GO" id="GO:0008270">
    <property type="term" value="F:zinc ion binding"/>
    <property type="evidence" value="ECO:0007669"/>
    <property type="project" value="UniProtKB-KW"/>
</dbReference>
<feature type="compositionally biased region" description="Basic and acidic residues" evidence="13">
    <location>
        <begin position="409"/>
        <end position="419"/>
    </location>
</feature>
<dbReference type="EMBL" id="JAROKS010000021">
    <property type="protein sequence ID" value="KAK1790869.1"/>
    <property type="molecule type" value="Genomic_DNA"/>
</dbReference>
<keyword evidence="4" id="KW-0677">Repeat</keyword>
<feature type="region of interest" description="Disordered" evidence="13">
    <location>
        <begin position="81"/>
        <end position="108"/>
    </location>
</feature>
<evidence type="ECO:0000256" key="9">
    <source>
        <dbReference type="ARBA" id="ARBA00023163"/>
    </source>
</evidence>
<feature type="coiled-coil region" evidence="12">
    <location>
        <begin position="316"/>
        <end position="343"/>
    </location>
</feature>
<evidence type="ECO:0000256" key="11">
    <source>
        <dbReference type="PROSITE-ProRule" id="PRU00042"/>
    </source>
</evidence>
<dbReference type="GO" id="GO:0000981">
    <property type="term" value="F:DNA-binding transcription factor activity, RNA polymerase II-specific"/>
    <property type="evidence" value="ECO:0007669"/>
    <property type="project" value="TreeGrafter"/>
</dbReference>
<feature type="region of interest" description="Disordered" evidence="13">
    <location>
        <begin position="851"/>
        <end position="875"/>
    </location>
</feature>
<feature type="domain" description="C2H2-type" evidence="14">
    <location>
        <begin position="1048"/>
        <end position="1074"/>
    </location>
</feature>
<protein>
    <recommendedName>
        <fullName evidence="14">C2H2-type domain-containing protein</fullName>
    </recommendedName>
</protein>
<dbReference type="GO" id="GO:0000977">
    <property type="term" value="F:RNA polymerase II transcription regulatory region sequence-specific DNA binding"/>
    <property type="evidence" value="ECO:0007669"/>
    <property type="project" value="TreeGrafter"/>
</dbReference>
<dbReference type="FunFam" id="3.30.160.60:FF:002343">
    <property type="entry name" value="Zinc finger protein 33A"/>
    <property type="match status" value="1"/>
</dbReference>
<keyword evidence="12" id="KW-0175">Coiled coil</keyword>
<feature type="region of interest" description="Disordered" evidence="13">
    <location>
        <begin position="536"/>
        <end position="562"/>
    </location>
</feature>
<comment type="caution">
    <text evidence="15">The sequence shown here is derived from an EMBL/GenBank/DDBJ whole genome shotgun (WGS) entry which is preliminary data.</text>
</comment>
<feature type="region of interest" description="Disordered" evidence="13">
    <location>
        <begin position="779"/>
        <end position="817"/>
    </location>
</feature>
<dbReference type="PANTHER" id="PTHR14196">
    <property type="entry name" value="ODD-SKIPPED - RELATED"/>
    <property type="match status" value="1"/>
</dbReference>
<comment type="subcellular location">
    <subcellularLocation>
        <location evidence="1">Nucleus</location>
    </subcellularLocation>
</comment>
<evidence type="ECO:0000256" key="7">
    <source>
        <dbReference type="ARBA" id="ARBA00023015"/>
    </source>
</evidence>
<dbReference type="Pfam" id="PF00096">
    <property type="entry name" value="zf-C2H2"/>
    <property type="match status" value="4"/>
</dbReference>
<evidence type="ECO:0000256" key="12">
    <source>
        <dbReference type="SAM" id="Coils"/>
    </source>
</evidence>
<feature type="region of interest" description="Disordered" evidence="13">
    <location>
        <begin position="957"/>
        <end position="999"/>
    </location>
</feature>
<keyword evidence="7" id="KW-0805">Transcription regulation</keyword>
<evidence type="ECO:0000313" key="15">
    <source>
        <dbReference type="EMBL" id="KAK1790869.1"/>
    </source>
</evidence>
<feature type="compositionally biased region" description="Basic and acidic residues" evidence="13">
    <location>
        <begin position="19"/>
        <end position="37"/>
    </location>
</feature>
<evidence type="ECO:0000256" key="2">
    <source>
        <dbReference type="ARBA" id="ARBA00006991"/>
    </source>
</evidence>
<keyword evidence="9" id="KW-0804">Transcription</keyword>
<evidence type="ECO:0000259" key="14">
    <source>
        <dbReference type="PROSITE" id="PS50157"/>
    </source>
</evidence>
<feature type="non-terminal residue" evidence="15">
    <location>
        <position position="1"/>
    </location>
</feature>
<dbReference type="PROSITE" id="PS50157">
    <property type="entry name" value="ZINC_FINGER_C2H2_2"/>
    <property type="match status" value="7"/>
</dbReference>
<feature type="region of interest" description="Disordered" evidence="13">
    <location>
        <begin position="1"/>
        <end position="64"/>
    </location>
</feature>
<feature type="compositionally biased region" description="Polar residues" evidence="13">
    <location>
        <begin position="91"/>
        <end position="108"/>
    </location>
</feature>
<dbReference type="SMART" id="SM00355">
    <property type="entry name" value="ZnF_C2H2"/>
    <property type="match status" value="7"/>
</dbReference>
<feature type="region of interest" description="Disordered" evidence="13">
    <location>
        <begin position="508"/>
        <end position="527"/>
    </location>
</feature>
<dbReference type="FunFam" id="3.30.160.60:FF:001119">
    <property type="entry name" value="zinc finger protein 408"/>
    <property type="match status" value="1"/>
</dbReference>
<dbReference type="FunFam" id="3.30.160.60:FF:001506">
    <property type="entry name" value="Zinc finger protein"/>
    <property type="match status" value="1"/>
</dbReference>
<keyword evidence="8" id="KW-0238">DNA-binding</keyword>
<comment type="similarity">
    <text evidence="2">Belongs to the krueppel C2H2-type zinc-finger protein family.</text>
</comment>
<dbReference type="Proteomes" id="UP001239994">
    <property type="component" value="Unassembled WGS sequence"/>
</dbReference>
<feature type="domain" description="C2H2-type" evidence="14">
    <location>
        <begin position="589"/>
        <end position="616"/>
    </location>
</feature>
<feature type="compositionally biased region" description="Polar residues" evidence="13">
    <location>
        <begin position="1"/>
        <end position="13"/>
    </location>
</feature>
<sequence length="1074" mass="119840">MHADNSSFNSKQDGVQPLHVKEERTEMKTGDSSREAEESQGCWDEEQDSPHTPGEGCDDLTSEAKPAVIWDSPVSSELNVRRAQGPGASQEAPNTSQGQRITNTAQLDGTTQLRLGRFAETAGAGAGVEVGPGHHAASLTAEQGSDGPGMGEKSSRCGQCGKTFTTRFYLKIHQRIHTGERPYTCLQCGKRFYCNSHLISHQRCHTGEKPYSCEECGKSYSHLNSLKLHQRSHTEEEAYGYCSCKDFSEELRERQQKIDALRRKLELAEARVVNRQANWSGEYGIASIMDVLAKAAVVEISKLLAKEDAVALRLEIKRRDDEIENLVKRLQMTEGELHRMKATVKSFVSGKCSVAVQVETSRDMLGYGGTFLPDNQFCAEAPPPFIPCEEATRILESDEDLEFEMKIEQVEEPNDEKRKQTQSSHSAAAEQNHPGSEYRLDQRSSQLWSSVAVTENGNQQEFGEPEYSGGFEQRRKDFLAQAEQYAAAHMLMEDGSCSLAFADKANVNSSSSKPLKSNSHDGGEGVSGVKETVAVQQARRAAAAAPPKPKPRKASHAPSVANDKRALAPSLAQLLPDAREHGSARFKIYPCRECGKRFTQRNRLVSHQWVHTGERPFRCQICGKMFSRHDNCQRHERLHSLLLLLLCSSWLCSCIFKQAAKLDMAPVGVLQSQITAILNVLTKAAVAEISQLIEEDSVVLHLEIKRREDEIEGLKKRLQLTEKELKKVQAKVIADADKCSIGVQVEMLDTDLIAYGEEPPPGNHIEIFNTSLVRELKEEKPQLSHKMGTPLHHMTKERQAPPTHVSESSRQDQVRDEEDFSGLEFEMKIEQVEELVDQELSLPRADYRVVDPNTSSEHKADQRDTHLWSSADDDTTNDFGVPDGCIVLEQYDQLPTEDCIAPMLKDPPNTQSDVTSKHVDSFRSVPVRMERAMHYEGGTLPKDTEYGQLGDNLNHMTSQRQQAQSSSHLPSNASGKPRHSFGAVPRPHTHIPSGCHAPPPPPILPLRGRAPVVHIGSKPFRCEECGKGFTQRTRLITHKRIHTGEKPYHCQLCGKMFSRQDNCLRHVRLHSGQR</sequence>
<evidence type="ECO:0000256" key="13">
    <source>
        <dbReference type="SAM" id="MobiDB-lite"/>
    </source>
</evidence>